<dbReference type="RefSeq" id="WP_208918823.1">
    <property type="nucleotide sequence ID" value="NZ_LT840184.1"/>
</dbReference>
<accession>A0A1X7H7T1</accession>
<dbReference type="Proteomes" id="UP000192940">
    <property type="component" value="Chromosome I"/>
</dbReference>
<proteinExistence type="predicted"/>
<reference evidence="2" key="1">
    <citation type="submission" date="2017-04" db="EMBL/GenBank/DDBJ databases">
        <authorList>
            <person name="Varghese N."/>
            <person name="Submissions S."/>
        </authorList>
    </citation>
    <scope>NUCLEOTIDE SEQUENCE [LARGE SCALE GENOMIC DNA]</scope>
    <source>
        <strain evidence="2">N3/975</strain>
    </source>
</reference>
<dbReference type="STRING" id="1313296.SAMN05661091_1975"/>
<evidence type="ECO:0000313" key="2">
    <source>
        <dbReference type="Proteomes" id="UP000192940"/>
    </source>
</evidence>
<gene>
    <name evidence="1" type="ORF">SAMN05661091_1975</name>
</gene>
<evidence type="ECO:0000313" key="1">
    <source>
        <dbReference type="EMBL" id="SMF81330.1"/>
    </source>
</evidence>
<dbReference type="EMBL" id="LT840184">
    <property type="protein sequence ID" value="SMF81330.1"/>
    <property type="molecule type" value="Genomic_DNA"/>
</dbReference>
<name>A0A1X7H7T1_9BACL</name>
<sequence length="67" mass="7289">MRYVDWLKGFLGSEVEVTVSGDIVVGTLIDFDESTLSLKIPPTIHGPPTDTATIPLQSVEFIRIVSS</sequence>
<dbReference type="AlphaFoldDB" id="A0A1X7H7T1"/>
<keyword evidence="2" id="KW-1185">Reference proteome</keyword>
<protein>
    <recommendedName>
        <fullName evidence="3">LSM domain-containing protein</fullName>
    </recommendedName>
</protein>
<evidence type="ECO:0008006" key="3">
    <source>
        <dbReference type="Google" id="ProtNLM"/>
    </source>
</evidence>
<organism evidence="1 2">
    <name type="scientific">Paenibacillus uliginis N3/975</name>
    <dbReference type="NCBI Taxonomy" id="1313296"/>
    <lineage>
        <taxon>Bacteria</taxon>
        <taxon>Bacillati</taxon>
        <taxon>Bacillota</taxon>
        <taxon>Bacilli</taxon>
        <taxon>Bacillales</taxon>
        <taxon>Paenibacillaceae</taxon>
        <taxon>Paenibacillus</taxon>
    </lineage>
</organism>